<dbReference type="Gene3D" id="1.10.20.140">
    <property type="match status" value="1"/>
</dbReference>
<evidence type="ECO:0000256" key="1">
    <source>
        <dbReference type="ARBA" id="ARBA00001946"/>
    </source>
</evidence>
<feature type="region of interest" description="Interaction with substrate tRNA" evidence="10">
    <location>
        <begin position="34"/>
        <end position="37"/>
    </location>
</feature>
<dbReference type="Gene3D" id="3.40.50.300">
    <property type="entry name" value="P-loop containing nucleotide triphosphate hydrolases"/>
    <property type="match status" value="1"/>
</dbReference>
<feature type="binding site" evidence="10">
    <location>
        <begin position="9"/>
        <end position="16"/>
    </location>
    <ligand>
        <name>ATP</name>
        <dbReference type="ChEBI" id="CHEBI:30616"/>
    </ligand>
</feature>
<dbReference type="GO" id="GO:0005524">
    <property type="term" value="F:ATP binding"/>
    <property type="evidence" value="ECO:0007669"/>
    <property type="project" value="UniProtKB-UniRule"/>
</dbReference>
<evidence type="ECO:0000256" key="2">
    <source>
        <dbReference type="ARBA" id="ARBA00003213"/>
    </source>
</evidence>
<accession>A0A2N5ZCK7</accession>
<protein>
    <recommendedName>
        <fullName evidence="10">tRNA dimethylallyltransferase</fullName>
        <ecNumber evidence="10">2.5.1.75</ecNumber>
    </recommendedName>
    <alternativeName>
        <fullName evidence="10">Dimethylallyl diphosphate:tRNA dimethylallyltransferase</fullName>
        <shortName evidence="10">DMAPP:tRNA dimethylallyltransferase</shortName>
        <shortName evidence="10">DMATase</shortName>
    </alternativeName>
    <alternativeName>
        <fullName evidence="10">Isopentenyl-diphosphate:tRNA isopentenyltransferase</fullName>
        <shortName evidence="10">IPP transferase</shortName>
        <shortName evidence="10">IPPT</shortName>
        <shortName evidence="10">IPTase</shortName>
    </alternativeName>
</protein>
<keyword evidence="5 10" id="KW-0819">tRNA processing</keyword>
<dbReference type="NCBIfam" id="TIGR00174">
    <property type="entry name" value="miaA"/>
    <property type="match status" value="1"/>
</dbReference>
<evidence type="ECO:0000256" key="4">
    <source>
        <dbReference type="ARBA" id="ARBA00022679"/>
    </source>
</evidence>
<dbReference type="EMBL" id="PKTG01000115">
    <property type="protein sequence ID" value="PLX16421.1"/>
    <property type="molecule type" value="Genomic_DNA"/>
</dbReference>
<comment type="subunit">
    <text evidence="10">Monomer.</text>
</comment>
<evidence type="ECO:0000256" key="9">
    <source>
        <dbReference type="ARBA" id="ARBA00049563"/>
    </source>
</evidence>
<dbReference type="PANTHER" id="PTHR11088">
    <property type="entry name" value="TRNA DIMETHYLALLYLTRANSFERASE"/>
    <property type="match status" value="1"/>
</dbReference>
<dbReference type="GO" id="GO:0052381">
    <property type="term" value="F:tRNA dimethylallyltransferase activity"/>
    <property type="evidence" value="ECO:0007669"/>
    <property type="project" value="UniProtKB-UniRule"/>
</dbReference>
<dbReference type="Proteomes" id="UP000234857">
    <property type="component" value="Unassembled WGS sequence"/>
</dbReference>
<reference evidence="14 15" key="1">
    <citation type="submission" date="2017-11" db="EMBL/GenBank/DDBJ databases">
        <title>Genome-resolved metagenomics identifies genetic mobility, metabolic interactions, and unexpected diversity in perchlorate-reducing communities.</title>
        <authorList>
            <person name="Barnum T.P."/>
            <person name="Figueroa I.A."/>
            <person name="Carlstrom C.I."/>
            <person name="Lucas L.N."/>
            <person name="Engelbrektson A.L."/>
            <person name="Coates J.D."/>
        </authorList>
    </citation>
    <scope>NUCLEOTIDE SEQUENCE [LARGE SCALE GENOMIC DNA]</scope>
    <source>
        <strain evidence="14">BM706</strain>
    </source>
</reference>
<name>A0A2N5ZCK7_MUIH1</name>
<feature type="binding site" evidence="10">
    <location>
        <begin position="11"/>
        <end position="16"/>
    </location>
    <ligand>
        <name>substrate</name>
    </ligand>
</feature>
<dbReference type="EC" id="2.5.1.75" evidence="10"/>
<proteinExistence type="inferred from homology"/>
<dbReference type="Pfam" id="PF01715">
    <property type="entry name" value="IPPT"/>
    <property type="match status" value="1"/>
</dbReference>
<comment type="caution">
    <text evidence="14">The sequence shown here is derived from an EMBL/GenBank/DDBJ whole genome shotgun (WGS) entry which is preliminary data.</text>
</comment>
<comment type="similarity">
    <text evidence="3 10 13">Belongs to the IPP transferase family.</text>
</comment>
<keyword evidence="4 10" id="KW-0808">Transferase</keyword>
<gene>
    <name evidence="10" type="primary">miaA</name>
    <name evidence="14" type="ORF">C0601_10160</name>
</gene>
<evidence type="ECO:0000256" key="5">
    <source>
        <dbReference type="ARBA" id="ARBA00022694"/>
    </source>
</evidence>
<organism evidence="14 15">
    <name type="scientific">Muiribacterium halophilum</name>
    <dbReference type="NCBI Taxonomy" id="2053465"/>
    <lineage>
        <taxon>Bacteria</taxon>
        <taxon>Candidatus Muiribacteriota</taxon>
        <taxon>Candidatus Muiribacteriia</taxon>
        <taxon>Candidatus Muiribacteriales</taxon>
        <taxon>Candidatus Muiribacteriaceae</taxon>
        <taxon>Candidatus Muiribacterium</taxon>
    </lineage>
</organism>
<comment type="caution">
    <text evidence="10">Lacks conserved residue(s) required for the propagation of feature annotation.</text>
</comment>
<dbReference type="SUPFAM" id="SSF52540">
    <property type="entry name" value="P-loop containing nucleoside triphosphate hydrolases"/>
    <property type="match status" value="2"/>
</dbReference>
<evidence type="ECO:0000256" key="7">
    <source>
        <dbReference type="ARBA" id="ARBA00022840"/>
    </source>
</evidence>
<comment type="cofactor">
    <cofactor evidence="1 10">
        <name>Mg(2+)</name>
        <dbReference type="ChEBI" id="CHEBI:18420"/>
    </cofactor>
</comment>
<dbReference type="GO" id="GO:0006400">
    <property type="term" value="P:tRNA modification"/>
    <property type="evidence" value="ECO:0007669"/>
    <property type="project" value="TreeGrafter"/>
</dbReference>
<evidence type="ECO:0000256" key="13">
    <source>
        <dbReference type="RuleBase" id="RU003785"/>
    </source>
</evidence>
<dbReference type="InterPro" id="IPR039657">
    <property type="entry name" value="Dimethylallyltransferase"/>
</dbReference>
<feature type="site" description="Interaction with substrate tRNA" evidence="10">
    <location>
        <position position="100"/>
    </location>
</feature>
<evidence type="ECO:0000256" key="11">
    <source>
        <dbReference type="RuleBase" id="RU003783"/>
    </source>
</evidence>
<evidence type="ECO:0000256" key="10">
    <source>
        <dbReference type="HAMAP-Rule" id="MF_00185"/>
    </source>
</evidence>
<dbReference type="PANTHER" id="PTHR11088:SF60">
    <property type="entry name" value="TRNA DIMETHYLALLYLTRANSFERASE"/>
    <property type="match status" value="1"/>
</dbReference>
<evidence type="ECO:0000256" key="8">
    <source>
        <dbReference type="ARBA" id="ARBA00022842"/>
    </source>
</evidence>
<keyword evidence="8 10" id="KW-0460">Magnesium</keyword>
<dbReference type="InterPro" id="IPR018022">
    <property type="entry name" value="IPT"/>
</dbReference>
<evidence type="ECO:0000313" key="14">
    <source>
        <dbReference type="EMBL" id="PLX16421.1"/>
    </source>
</evidence>
<keyword evidence="7 10" id="KW-0067">ATP-binding</keyword>
<evidence type="ECO:0000313" key="15">
    <source>
        <dbReference type="Proteomes" id="UP000234857"/>
    </source>
</evidence>
<evidence type="ECO:0000256" key="3">
    <source>
        <dbReference type="ARBA" id="ARBA00005842"/>
    </source>
</evidence>
<comment type="catalytic activity">
    <reaction evidence="9 10 11">
        <text>adenosine(37) in tRNA + dimethylallyl diphosphate = N(6)-dimethylallyladenosine(37) in tRNA + diphosphate</text>
        <dbReference type="Rhea" id="RHEA:26482"/>
        <dbReference type="Rhea" id="RHEA-COMP:10162"/>
        <dbReference type="Rhea" id="RHEA-COMP:10375"/>
        <dbReference type="ChEBI" id="CHEBI:33019"/>
        <dbReference type="ChEBI" id="CHEBI:57623"/>
        <dbReference type="ChEBI" id="CHEBI:74411"/>
        <dbReference type="ChEBI" id="CHEBI:74415"/>
        <dbReference type="EC" id="2.5.1.75"/>
    </reaction>
</comment>
<feature type="site" description="Interaction with substrate tRNA" evidence="10">
    <location>
        <position position="122"/>
    </location>
</feature>
<sequence length="303" mass="35286">MEKIVIISGPTASGKTSLSIRLAHEINGEIISCDSMQIYKNMDIGTAKIKEEEKEGIPHHMIDIIDPDEEFSVNEFVDLVDDLIKKIISSKKTPILVGGTGFFIHSLIFGLSQLPSKDDNLRSQYEKIHKEKGESALYEILLKKWPERAEQLDKSDKKRIIRALEIYDLGAKDSFYNEKKKKYDFVMFYIDTPREILWNRIEKRVHMMIKQGLEQEVRDILKSTGFSKQAAKGIGYSEMIEYINGKKYIKIKDVAKDISIHTRQFSKRQRTFFKNKFKNMIFLENSDINMDKIKKYFHNSEGI</sequence>
<keyword evidence="6 10" id="KW-0547">Nucleotide-binding</keyword>
<evidence type="ECO:0000256" key="6">
    <source>
        <dbReference type="ARBA" id="ARBA00022741"/>
    </source>
</evidence>
<dbReference type="HAMAP" id="MF_00185">
    <property type="entry name" value="IPP_trans"/>
    <property type="match status" value="1"/>
</dbReference>
<evidence type="ECO:0000256" key="12">
    <source>
        <dbReference type="RuleBase" id="RU003784"/>
    </source>
</evidence>
<comment type="function">
    <text evidence="2 10 12">Catalyzes the transfer of a dimethylallyl group onto the adenine at position 37 in tRNAs that read codons beginning with uridine, leading to the formation of N6-(dimethylallyl)adenosine (i(6)A).</text>
</comment>
<dbReference type="InterPro" id="IPR027417">
    <property type="entry name" value="P-loop_NTPase"/>
</dbReference>
<dbReference type="AlphaFoldDB" id="A0A2N5ZCK7"/>